<keyword evidence="2" id="KW-1185">Reference proteome</keyword>
<gene>
    <name evidence="1" type="ORF">ACAOBT_LOCUS27256</name>
</gene>
<evidence type="ECO:0008006" key="3">
    <source>
        <dbReference type="Google" id="ProtNLM"/>
    </source>
</evidence>
<dbReference type="EMBL" id="CAKOFQ010007531">
    <property type="protein sequence ID" value="CAH2003194.1"/>
    <property type="molecule type" value="Genomic_DNA"/>
</dbReference>
<dbReference type="AlphaFoldDB" id="A0A9P0LU37"/>
<organism evidence="1 2">
    <name type="scientific">Acanthoscelides obtectus</name>
    <name type="common">Bean weevil</name>
    <name type="synonym">Bruchus obtectus</name>
    <dbReference type="NCBI Taxonomy" id="200917"/>
    <lineage>
        <taxon>Eukaryota</taxon>
        <taxon>Metazoa</taxon>
        <taxon>Ecdysozoa</taxon>
        <taxon>Arthropoda</taxon>
        <taxon>Hexapoda</taxon>
        <taxon>Insecta</taxon>
        <taxon>Pterygota</taxon>
        <taxon>Neoptera</taxon>
        <taxon>Endopterygota</taxon>
        <taxon>Coleoptera</taxon>
        <taxon>Polyphaga</taxon>
        <taxon>Cucujiformia</taxon>
        <taxon>Chrysomeloidea</taxon>
        <taxon>Chrysomelidae</taxon>
        <taxon>Bruchinae</taxon>
        <taxon>Bruchini</taxon>
        <taxon>Acanthoscelides</taxon>
    </lineage>
</organism>
<evidence type="ECO:0000313" key="2">
    <source>
        <dbReference type="Proteomes" id="UP001152888"/>
    </source>
</evidence>
<evidence type="ECO:0000313" key="1">
    <source>
        <dbReference type="EMBL" id="CAH2003194.1"/>
    </source>
</evidence>
<protein>
    <recommendedName>
        <fullName evidence="3">Nuclease HARBI1</fullName>
    </recommendedName>
</protein>
<name>A0A9P0LU37_ACAOB</name>
<accession>A0A9P0LU37</accession>
<dbReference type="Proteomes" id="UP001152888">
    <property type="component" value="Unassembled WGS sequence"/>
</dbReference>
<sequence>MNLWQSSSSSSSSDEDIPTIRKTKVYRKRDDYFTKFDELEFFQRFRLTKRTCLVLLEQIKNSIQLETNRGGSIQAKTKLLLTVRFYATGNMLRPVADFAGVPIASASRIVRKVSESIAALQSNHIKMPNTRQEMETTAAEFYRLARFPRVIGAIDCTLIKMDSPGGTDAEIYRL</sequence>
<dbReference type="OrthoDB" id="6590376at2759"/>
<proteinExistence type="predicted"/>
<reference evidence="1" key="1">
    <citation type="submission" date="2022-03" db="EMBL/GenBank/DDBJ databases">
        <authorList>
            <person name="Sayadi A."/>
        </authorList>
    </citation>
    <scope>NUCLEOTIDE SEQUENCE</scope>
</reference>
<comment type="caution">
    <text evidence="1">The sequence shown here is derived from an EMBL/GenBank/DDBJ whole genome shotgun (WGS) entry which is preliminary data.</text>
</comment>